<name>A0ACD5H8J6_9PROT</name>
<reference evidence="1" key="1">
    <citation type="submission" date="2023-06" db="EMBL/GenBank/DDBJ databases">
        <title>Complete and circular genome of Acidithiobacillus ferrianus DSM 107098.</title>
        <authorList>
            <person name="Norris P.R."/>
            <person name="Falagan C."/>
            <person name="Moya-Beltran A."/>
            <person name="Castro M."/>
            <person name="Quatrini R."/>
            <person name="Johnson D.B."/>
        </authorList>
    </citation>
    <scope>NUCLEOTIDE SEQUENCE</scope>
    <source>
        <strain evidence="1">MG</strain>
    </source>
</reference>
<evidence type="ECO:0000313" key="1">
    <source>
        <dbReference type="EMBL" id="XRI69721.1"/>
    </source>
</evidence>
<accession>A0ACD5H8J6</accession>
<protein>
    <submittedName>
        <fullName evidence="1">Uncharacterized protein</fullName>
    </submittedName>
</protein>
<gene>
    <name evidence="1" type="ORF">GL267_003270</name>
</gene>
<sequence>MPEDVRDTFGYALHLAQIGDKHPKPDMDRIRERLKWAEQHAKGVIE</sequence>
<evidence type="ECO:0000313" key="2">
    <source>
        <dbReference type="Proteomes" id="UP000470022"/>
    </source>
</evidence>
<keyword evidence="2" id="KW-1185">Reference proteome</keyword>
<dbReference type="Proteomes" id="UP000470022">
    <property type="component" value="Chromosome"/>
</dbReference>
<organism evidence="1 2">
    <name type="scientific">Acidithiobacillus ferrianus</name>
    <dbReference type="NCBI Taxonomy" id="2678518"/>
    <lineage>
        <taxon>Bacteria</taxon>
        <taxon>Pseudomonadati</taxon>
        <taxon>Pseudomonadota</taxon>
        <taxon>Acidithiobacillia</taxon>
        <taxon>Acidithiobacillales</taxon>
        <taxon>Acidithiobacillaceae</taxon>
        <taxon>Acidithiobacillus</taxon>
    </lineage>
</organism>
<dbReference type="EMBL" id="CP127523">
    <property type="protein sequence ID" value="XRI69721.1"/>
    <property type="molecule type" value="Genomic_DNA"/>
</dbReference>
<proteinExistence type="predicted"/>